<dbReference type="Proteomes" id="UP001366060">
    <property type="component" value="Unassembled WGS sequence"/>
</dbReference>
<dbReference type="EMBL" id="JBAKBA010000020">
    <property type="protein sequence ID" value="MEL0659450.1"/>
    <property type="molecule type" value="Genomic_DNA"/>
</dbReference>
<evidence type="ECO:0000313" key="1">
    <source>
        <dbReference type="EMBL" id="MEL0659450.1"/>
    </source>
</evidence>
<protein>
    <submittedName>
        <fullName evidence="1">Uncharacterized protein</fullName>
    </submittedName>
</protein>
<gene>
    <name evidence="1" type="ORF">V6255_09905</name>
</gene>
<accession>A0ABU9HC29</accession>
<name>A0ABU9HC29_9GAMM</name>
<dbReference type="RefSeq" id="WP_341628003.1">
    <property type="nucleotide sequence ID" value="NZ_JBAKBA010000020.1"/>
</dbReference>
<organism evidence="1 2">
    <name type="scientific">Psychromonas arctica</name>
    <dbReference type="NCBI Taxonomy" id="168275"/>
    <lineage>
        <taxon>Bacteria</taxon>
        <taxon>Pseudomonadati</taxon>
        <taxon>Pseudomonadota</taxon>
        <taxon>Gammaproteobacteria</taxon>
        <taxon>Alteromonadales</taxon>
        <taxon>Psychromonadaceae</taxon>
        <taxon>Psychromonas</taxon>
    </lineage>
</organism>
<sequence>MQEIEKFNLKENIKENYQLEFEEKRVSLTISGAIIEKQYKLEDGSFLLFSTDNCAFEEQLHLTLISHDLKCIDKVDLGLEYVSGTLDNIQVINNHSIEFDFFPNTRYQIFVNNSGRHFFTNLLSEVHYSKPIISKKYLKIAKLAC</sequence>
<reference evidence="1 2" key="1">
    <citation type="submission" date="2024-02" db="EMBL/GenBank/DDBJ databases">
        <title>Bacteria isolated from the canopy kelp, Nereocystis luetkeana.</title>
        <authorList>
            <person name="Pfister C.A."/>
            <person name="Younker I.T."/>
            <person name="Light S.H."/>
        </authorList>
    </citation>
    <scope>NUCLEOTIDE SEQUENCE [LARGE SCALE GENOMIC DNA]</scope>
    <source>
        <strain evidence="1 2">TI.2.07</strain>
    </source>
</reference>
<evidence type="ECO:0000313" key="2">
    <source>
        <dbReference type="Proteomes" id="UP001366060"/>
    </source>
</evidence>
<proteinExistence type="predicted"/>
<comment type="caution">
    <text evidence="1">The sequence shown here is derived from an EMBL/GenBank/DDBJ whole genome shotgun (WGS) entry which is preliminary data.</text>
</comment>
<keyword evidence="2" id="KW-1185">Reference proteome</keyword>